<sequence>MTQEIAKTETVNTNGVNVNALFETIEAVKNDHELAKFKFRAKIIGLVVATTNPPSRSFMVAKQKIRTALSPLCSMP</sequence>
<dbReference type="RefSeq" id="WP_218151987.1">
    <property type="nucleotide sequence ID" value="NZ_FOUB01000006.1"/>
</dbReference>
<accession>A0A1I4LBN8</accession>
<reference evidence="2" key="1">
    <citation type="submission" date="2016-10" db="EMBL/GenBank/DDBJ databases">
        <authorList>
            <person name="Varghese N."/>
            <person name="Submissions S."/>
        </authorList>
    </citation>
    <scope>NUCLEOTIDE SEQUENCE [LARGE SCALE GENOMIC DNA]</scope>
    <source>
        <strain evidence="2">Nm44</strain>
    </source>
</reference>
<dbReference type="Proteomes" id="UP000183287">
    <property type="component" value="Unassembled WGS sequence"/>
</dbReference>
<keyword evidence="2" id="KW-1185">Reference proteome</keyword>
<name>A0A1I4LBN8_9PROT</name>
<dbReference type="AlphaFoldDB" id="A0A1I4LBN8"/>
<organism evidence="1 2">
    <name type="scientific">Nitrosomonas communis</name>
    <dbReference type="NCBI Taxonomy" id="44574"/>
    <lineage>
        <taxon>Bacteria</taxon>
        <taxon>Pseudomonadati</taxon>
        <taxon>Pseudomonadota</taxon>
        <taxon>Betaproteobacteria</taxon>
        <taxon>Nitrosomonadales</taxon>
        <taxon>Nitrosomonadaceae</taxon>
        <taxon>Nitrosomonas</taxon>
    </lineage>
</organism>
<protein>
    <submittedName>
        <fullName evidence="1">Uncharacterized protein</fullName>
    </submittedName>
</protein>
<dbReference type="EMBL" id="FOUB01000006">
    <property type="protein sequence ID" value="SFL88193.1"/>
    <property type="molecule type" value="Genomic_DNA"/>
</dbReference>
<evidence type="ECO:0000313" key="2">
    <source>
        <dbReference type="Proteomes" id="UP000183287"/>
    </source>
</evidence>
<gene>
    <name evidence="1" type="ORF">SAMN05421863_100652</name>
</gene>
<proteinExistence type="predicted"/>
<evidence type="ECO:0000313" key="1">
    <source>
        <dbReference type="EMBL" id="SFL88193.1"/>
    </source>
</evidence>